<dbReference type="AlphaFoldDB" id="A0A9P4GIR7"/>
<dbReference type="RefSeq" id="XP_040788729.1">
    <property type="nucleotide sequence ID" value="XM_040926623.1"/>
</dbReference>
<reference evidence="2" key="1">
    <citation type="submission" date="2020-01" db="EMBL/GenBank/DDBJ databases">
        <authorList>
            <consortium name="DOE Joint Genome Institute"/>
            <person name="Haridas S."/>
            <person name="Albert R."/>
            <person name="Binder M."/>
            <person name="Bloem J."/>
            <person name="Labutti K."/>
            <person name="Salamov A."/>
            <person name="Andreopoulos B."/>
            <person name="Baker S.E."/>
            <person name="Barry K."/>
            <person name="Bills G."/>
            <person name="Bluhm B.H."/>
            <person name="Cannon C."/>
            <person name="Castanera R."/>
            <person name="Culley D.E."/>
            <person name="Daum C."/>
            <person name="Ezra D."/>
            <person name="Gonzalez J.B."/>
            <person name="Henrissat B."/>
            <person name="Kuo A."/>
            <person name="Liang C."/>
            <person name="Lipzen A."/>
            <person name="Lutzoni F."/>
            <person name="Magnuson J."/>
            <person name="Mondo S."/>
            <person name="Nolan M."/>
            <person name="Ohm R."/>
            <person name="Pangilinan J."/>
            <person name="Park H.-J."/>
            <person name="Ramirez L."/>
            <person name="Alfaro M."/>
            <person name="Sun H."/>
            <person name="Tritt A."/>
            <person name="Yoshinaga Y."/>
            <person name="Zwiers L.-H."/>
            <person name="Turgeon B.G."/>
            <person name="Goodwin S.B."/>
            <person name="Spatafora J.W."/>
            <person name="Crous P.W."/>
            <person name="Grigoriev I.V."/>
        </authorList>
    </citation>
    <scope>NUCLEOTIDE SEQUENCE</scope>
    <source>
        <strain evidence="2">CBS 394.84</strain>
    </source>
</reference>
<dbReference type="Proteomes" id="UP000800039">
    <property type="component" value="Unassembled WGS sequence"/>
</dbReference>
<name>A0A9P4GIR7_9PLEO</name>
<accession>A0A9P4GIR7</accession>
<comment type="caution">
    <text evidence="2">The sequence shown here is derived from an EMBL/GenBank/DDBJ whole genome shotgun (WGS) entry which is preliminary data.</text>
</comment>
<evidence type="ECO:0000313" key="2">
    <source>
        <dbReference type="EMBL" id="KAF1846166.1"/>
    </source>
</evidence>
<dbReference type="GeneID" id="63843875"/>
<keyword evidence="3" id="KW-1185">Reference proteome</keyword>
<protein>
    <submittedName>
        <fullName evidence="2">Uncharacterized protein</fullName>
    </submittedName>
</protein>
<gene>
    <name evidence="2" type="ORF">K460DRAFT_120927</name>
</gene>
<dbReference type="EMBL" id="ML976616">
    <property type="protein sequence ID" value="KAF1846166.1"/>
    <property type="molecule type" value="Genomic_DNA"/>
</dbReference>
<feature type="compositionally biased region" description="Basic and acidic residues" evidence="1">
    <location>
        <begin position="19"/>
        <end position="28"/>
    </location>
</feature>
<organism evidence="2 3">
    <name type="scientific">Cucurbitaria berberidis CBS 394.84</name>
    <dbReference type="NCBI Taxonomy" id="1168544"/>
    <lineage>
        <taxon>Eukaryota</taxon>
        <taxon>Fungi</taxon>
        <taxon>Dikarya</taxon>
        <taxon>Ascomycota</taxon>
        <taxon>Pezizomycotina</taxon>
        <taxon>Dothideomycetes</taxon>
        <taxon>Pleosporomycetidae</taxon>
        <taxon>Pleosporales</taxon>
        <taxon>Pleosporineae</taxon>
        <taxon>Cucurbitariaceae</taxon>
        <taxon>Cucurbitaria</taxon>
    </lineage>
</organism>
<dbReference type="OrthoDB" id="4521980at2759"/>
<feature type="region of interest" description="Disordered" evidence="1">
    <location>
        <begin position="1"/>
        <end position="83"/>
    </location>
</feature>
<evidence type="ECO:0000256" key="1">
    <source>
        <dbReference type="SAM" id="MobiDB-lite"/>
    </source>
</evidence>
<sequence length="224" mass="25617">MTQGWVGLKGAKMSTVETETPRSLDRTRSIFRRFKRREGGQTLSPKLPSKPISESSQPAHRKLQRRSVEAPAALPTPPASPRRHICEISKPIKSLQPQLITHIQRIEIPPTYHIVRDPPKHSDSNDLPRVLPTAMPTTAFPSNSQIRPWDVFLPPSQVYSLYQGFVPKDMSDKWFIYSEGPDQAGKLKVHFHRTWTGMKIAELFKYMIRMSCQWTLGVDLEHGK</sequence>
<proteinExistence type="predicted"/>
<evidence type="ECO:0000313" key="3">
    <source>
        <dbReference type="Proteomes" id="UP000800039"/>
    </source>
</evidence>